<dbReference type="PANTHER" id="PTHR40394">
    <property type="entry name" value="LIPOPROTEIN-RELATED"/>
    <property type="match status" value="1"/>
</dbReference>
<organism evidence="2 3">
    <name type="scientific">Armatimonas rosea</name>
    <dbReference type="NCBI Taxonomy" id="685828"/>
    <lineage>
        <taxon>Bacteria</taxon>
        <taxon>Bacillati</taxon>
        <taxon>Armatimonadota</taxon>
        <taxon>Armatimonadia</taxon>
        <taxon>Armatimonadales</taxon>
        <taxon>Armatimonadaceae</taxon>
        <taxon>Armatimonas</taxon>
    </lineage>
</organism>
<evidence type="ECO:0000256" key="1">
    <source>
        <dbReference type="SAM" id="Phobius"/>
    </source>
</evidence>
<reference evidence="2 3" key="1">
    <citation type="submission" date="2020-08" db="EMBL/GenBank/DDBJ databases">
        <title>Genomic Encyclopedia of Type Strains, Phase IV (KMG-IV): sequencing the most valuable type-strain genomes for metagenomic binning, comparative biology and taxonomic classification.</title>
        <authorList>
            <person name="Goeker M."/>
        </authorList>
    </citation>
    <scope>NUCLEOTIDE SEQUENCE [LARGE SCALE GENOMIC DNA]</scope>
    <source>
        <strain evidence="2 3">DSM 23562</strain>
    </source>
</reference>
<keyword evidence="1" id="KW-0812">Transmembrane</keyword>
<keyword evidence="1" id="KW-0472">Membrane</keyword>
<evidence type="ECO:0008006" key="4">
    <source>
        <dbReference type="Google" id="ProtNLM"/>
    </source>
</evidence>
<sequence>MAGHGHGHDHGPVENPIFGMVAEFDSPDDLLAAVKRATAAGYSKTDAYAPFPIHGLAEALPNGTDDRLPWLAFFGGLTGCMLGFGLQYFINVIDYPMNVGGKPLNTWPQFLPVTFECTVLCTGLTTFISQWALNGLPRYHHPIFNAPNFDRATQDRFFLCIETKDPKYEPNETAAFLNGLGALNVAEVARQ</sequence>
<dbReference type="Pfam" id="PF11821">
    <property type="entry name" value="ActD"/>
    <property type="match status" value="1"/>
</dbReference>
<dbReference type="PANTHER" id="PTHR40394:SF2">
    <property type="entry name" value="QUINOL:CYTOCHROME C OXIDOREDUCTASE MEMBRANE PROTEIN"/>
    <property type="match status" value="1"/>
</dbReference>
<dbReference type="EMBL" id="JACHGW010000002">
    <property type="protein sequence ID" value="MBB6051072.1"/>
    <property type="molecule type" value="Genomic_DNA"/>
</dbReference>
<dbReference type="InterPro" id="IPR021776">
    <property type="entry name" value="ActD"/>
</dbReference>
<protein>
    <recommendedName>
        <fullName evidence="4">Quinol:cytochrome c oxidoreductase membrane protein</fullName>
    </recommendedName>
</protein>
<feature type="transmembrane region" description="Helical" evidence="1">
    <location>
        <begin position="70"/>
        <end position="90"/>
    </location>
</feature>
<evidence type="ECO:0000313" key="2">
    <source>
        <dbReference type="EMBL" id="MBB6051072.1"/>
    </source>
</evidence>
<accession>A0A7W9SQP5</accession>
<proteinExistence type="predicted"/>
<name>A0A7W9SQP5_ARMRO</name>
<dbReference type="Proteomes" id="UP000520814">
    <property type="component" value="Unassembled WGS sequence"/>
</dbReference>
<dbReference type="AlphaFoldDB" id="A0A7W9SQP5"/>
<evidence type="ECO:0000313" key="3">
    <source>
        <dbReference type="Proteomes" id="UP000520814"/>
    </source>
</evidence>
<keyword evidence="1" id="KW-1133">Transmembrane helix</keyword>
<keyword evidence="3" id="KW-1185">Reference proteome</keyword>
<comment type="caution">
    <text evidence="2">The sequence shown here is derived from an EMBL/GenBank/DDBJ whole genome shotgun (WGS) entry which is preliminary data.</text>
</comment>
<gene>
    <name evidence="2" type="ORF">HNQ39_002863</name>
</gene>
<dbReference type="RefSeq" id="WP_184197196.1">
    <property type="nucleotide sequence ID" value="NZ_JACHGW010000002.1"/>
</dbReference>